<dbReference type="Proteomes" id="UP000527355">
    <property type="component" value="Unassembled WGS sequence"/>
</dbReference>
<protein>
    <submittedName>
        <fullName evidence="1">Uncharacterized protein</fullName>
    </submittedName>
</protein>
<dbReference type="EMBL" id="JABWUV010000009">
    <property type="protein sequence ID" value="KAF6330202.1"/>
    <property type="molecule type" value="Genomic_DNA"/>
</dbReference>
<comment type="caution">
    <text evidence="1">The sequence shown here is derived from an EMBL/GenBank/DDBJ whole genome shotgun (WGS) entry which is preliminary data.</text>
</comment>
<evidence type="ECO:0000313" key="2">
    <source>
        <dbReference type="Proteomes" id="UP000527355"/>
    </source>
</evidence>
<accession>A0A7J7VYI3</accession>
<gene>
    <name evidence="1" type="ORF">mMyoMyo1_012212</name>
</gene>
<proteinExistence type="predicted"/>
<organism evidence="1 2">
    <name type="scientific">Myotis myotis</name>
    <name type="common">Greater mouse-eared bat</name>
    <name type="synonym">Vespertilio myotis</name>
    <dbReference type="NCBI Taxonomy" id="51298"/>
    <lineage>
        <taxon>Eukaryota</taxon>
        <taxon>Metazoa</taxon>
        <taxon>Chordata</taxon>
        <taxon>Craniata</taxon>
        <taxon>Vertebrata</taxon>
        <taxon>Euteleostomi</taxon>
        <taxon>Mammalia</taxon>
        <taxon>Eutheria</taxon>
        <taxon>Laurasiatheria</taxon>
        <taxon>Chiroptera</taxon>
        <taxon>Yangochiroptera</taxon>
        <taxon>Vespertilionidae</taxon>
        <taxon>Myotis</taxon>
    </lineage>
</organism>
<name>A0A7J7VYI3_MYOMY</name>
<dbReference type="AlphaFoldDB" id="A0A7J7VYI3"/>
<evidence type="ECO:0000313" key="1">
    <source>
        <dbReference type="EMBL" id="KAF6330202.1"/>
    </source>
</evidence>
<reference evidence="1 2" key="1">
    <citation type="journal article" date="2020" name="Nature">
        <title>Six reference-quality genomes reveal evolution of bat adaptations.</title>
        <authorList>
            <person name="Jebb D."/>
            <person name="Huang Z."/>
            <person name="Pippel M."/>
            <person name="Hughes G.M."/>
            <person name="Lavrichenko K."/>
            <person name="Devanna P."/>
            <person name="Winkler S."/>
            <person name="Jermiin L.S."/>
            <person name="Skirmuntt E.C."/>
            <person name="Katzourakis A."/>
            <person name="Burkitt-Gray L."/>
            <person name="Ray D.A."/>
            <person name="Sullivan K.A.M."/>
            <person name="Roscito J.G."/>
            <person name="Kirilenko B.M."/>
            <person name="Davalos L.M."/>
            <person name="Corthals A.P."/>
            <person name="Power M.L."/>
            <person name="Jones G."/>
            <person name="Ransome R.D."/>
            <person name="Dechmann D.K.N."/>
            <person name="Locatelli A.G."/>
            <person name="Puechmaille S.J."/>
            <person name="Fedrigo O."/>
            <person name="Jarvis E.D."/>
            <person name="Hiller M."/>
            <person name="Vernes S.C."/>
            <person name="Myers E.W."/>
            <person name="Teeling E.C."/>
        </authorList>
    </citation>
    <scope>NUCLEOTIDE SEQUENCE [LARGE SCALE GENOMIC DNA]</scope>
    <source>
        <strain evidence="1">MMyoMyo1</strain>
        <tissue evidence="1">Flight muscle</tissue>
    </source>
</reference>
<sequence length="160" mass="18895">MVLGKLDRFMQKNETRPPTYSIHKINSKWIKDLNIRRETIKILEESTGSKISDICRSNFFTDTAPRAMETKEKINKWDYIKIKSFSTAKEMINKAIRKPTAWENIFANVITDKGLISNIYRELIQLNKRKINNLIFVFKLILLLCEFSKSKTDCPHFMME</sequence>
<keyword evidence="2" id="KW-1185">Reference proteome</keyword>